<dbReference type="SUPFAM" id="SSF53807">
    <property type="entry name" value="Helical backbone' metal receptor"/>
    <property type="match status" value="1"/>
</dbReference>
<dbReference type="GO" id="GO:0030288">
    <property type="term" value="C:outer membrane-bounded periplasmic space"/>
    <property type="evidence" value="ECO:0007669"/>
    <property type="project" value="TreeGrafter"/>
</dbReference>
<dbReference type="PROSITE" id="PS50983">
    <property type="entry name" value="FE_B12_PBP"/>
    <property type="match status" value="1"/>
</dbReference>
<evidence type="ECO:0000256" key="5">
    <source>
        <dbReference type="SAM" id="SignalP"/>
    </source>
</evidence>
<keyword evidence="4 5" id="KW-0732">Signal</keyword>
<evidence type="ECO:0000256" key="1">
    <source>
        <dbReference type="ARBA" id="ARBA00004196"/>
    </source>
</evidence>
<dbReference type="PROSITE" id="PS51257">
    <property type="entry name" value="PROKAR_LIPOPROTEIN"/>
    <property type="match status" value="1"/>
</dbReference>
<evidence type="ECO:0000313" key="8">
    <source>
        <dbReference type="Proteomes" id="UP000546642"/>
    </source>
</evidence>
<proteinExistence type="inferred from homology"/>
<gene>
    <name evidence="7" type="ORF">HNR23_003408</name>
</gene>
<feature type="domain" description="Fe/B12 periplasmic-binding" evidence="6">
    <location>
        <begin position="69"/>
        <end position="345"/>
    </location>
</feature>
<evidence type="ECO:0000256" key="4">
    <source>
        <dbReference type="ARBA" id="ARBA00022729"/>
    </source>
</evidence>
<evidence type="ECO:0000313" key="7">
    <source>
        <dbReference type="EMBL" id="MBB6173348.1"/>
    </source>
</evidence>
<dbReference type="PANTHER" id="PTHR30532">
    <property type="entry name" value="IRON III DICITRATE-BINDING PERIPLASMIC PROTEIN"/>
    <property type="match status" value="1"/>
</dbReference>
<dbReference type="AlphaFoldDB" id="A0A7W9YJJ6"/>
<accession>A0A7W9YJJ6</accession>
<dbReference type="Proteomes" id="UP000546642">
    <property type="component" value="Unassembled WGS sequence"/>
</dbReference>
<dbReference type="InterPro" id="IPR051313">
    <property type="entry name" value="Bact_iron-sidero_bind"/>
</dbReference>
<comment type="similarity">
    <text evidence="2">Belongs to the bacterial solute-binding protein 8 family.</text>
</comment>
<dbReference type="PANTHER" id="PTHR30532:SF24">
    <property type="entry name" value="FERRIC ENTEROBACTIN-BINDING PERIPLASMIC PROTEIN FEPB"/>
    <property type="match status" value="1"/>
</dbReference>
<comment type="subcellular location">
    <subcellularLocation>
        <location evidence="1">Cell envelope</location>
    </subcellularLocation>
</comment>
<dbReference type="GO" id="GO:1901678">
    <property type="term" value="P:iron coordination entity transport"/>
    <property type="evidence" value="ECO:0007669"/>
    <property type="project" value="UniProtKB-ARBA"/>
</dbReference>
<dbReference type="Gene3D" id="3.40.50.1980">
    <property type="entry name" value="Nitrogenase molybdenum iron protein domain"/>
    <property type="match status" value="2"/>
</dbReference>
<dbReference type="Pfam" id="PF01497">
    <property type="entry name" value="Peripla_BP_2"/>
    <property type="match status" value="1"/>
</dbReference>
<protein>
    <submittedName>
        <fullName evidence="7">Iron complex transport system substrate-binding protein</fullName>
    </submittedName>
</protein>
<comment type="caution">
    <text evidence="7">The sequence shown here is derived from an EMBL/GenBank/DDBJ whole genome shotgun (WGS) entry which is preliminary data.</text>
</comment>
<evidence type="ECO:0000259" key="6">
    <source>
        <dbReference type="PROSITE" id="PS50983"/>
    </source>
</evidence>
<organism evidence="7 8">
    <name type="scientific">Nocardiopsis mwathae</name>
    <dbReference type="NCBI Taxonomy" id="1472723"/>
    <lineage>
        <taxon>Bacteria</taxon>
        <taxon>Bacillati</taxon>
        <taxon>Actinomycetota</taxon>
        <taxon>Actinomycetes</taxon>
        <taxon>Streptosporangiales</taxon>
        <taxon>Nocardiopsidaceae</taxon>
        <taxon>Nocardiopsis</taxon>
    </lineage>
</organism>
<sequence length="349" mass="37095">MPTQSARSPLRATARLPLIAAAAAATTLIATGCGAGTTDTGPGSANGDWTPVTIEHAFGSTEIDRAPERIVTVGWSDEATLLELGIVPVGMAASTYGDEDGYLPWDLEKIDELGADKPELFGADDGIPAEQVANLAPDLILGVQSGMQESEYKQLSEIAPTVPYLGEPWMTDWQEQTLAIGEAVGRKDDAQRIVDSTTEYIAGLAADHPEFEGTTFAMGMPMLDSGSLAFVTEGDQRYEVMKQLGFTPADFHDSALSVEDGRFYGLLSLEDADQVDADVLVMWFGTEKERGDLDGNDVFSKIGAVADGGYAPFDDDRLSMAFSTPNPLTLPWAMDDVVPMLSAAAKGEA</sequence>
<dbReference type="CDD" id="cd01146">
    <property type="entry name" value="FhuD"/>
    <property type="match status" value="1"/>
</dbReference>
<dbReference type="InterPro" id="IPR002491">
    <property type="entry name" value="ABC_transptr_periplasmic_BD"/>
</dbReference>
<dbReference type="RefSeq" id="WP_184076670.1">
    <property type="nucleotide sequence ID" value="NZ_JACHDS010000001.1"/>
</dbReference>
<evidence type="ECO:0000256" key="3">
    <source>
        <dbReference type="ARBA" id="ARBA00022448"/>
    </source>
</evidence>
<name>A0A7W9YJJ6_9ACTN</name>
<feature type="signal peptide" evidence="5">
    <location>
        <begin position="1"/>
        <end position="35"/>
    </location>
</feature>
<evidence type="ECO:0000256" key="2">
    <source>
        <dbReference type="ARBA" id="ARBA00008814"/>
    </source>
</evidence>
<keyword evidence="3" id="KW-0813">Transport</keyword>
<reference evidence="7 8" key="1">
    <citation type="submission" date="2020-08" db="EMBL/GenBank/DDBJ databases">
        <title>Sequencing the genomes of 1000 actinobacteria strains.</title>
        <authorList>
            <person name="Klenk H.-P."/>
        </authorList>
    </citation>
    <scope>NUCLEOTIDE SEQUENCE [LARGE SCALE GENOMIC DNA]</scope>
    <source>
        <strain evidence="7 8">DSM 46659</strain>
    </source>
</reference>
<feature type="chain" id="PRO_5038756154" evidence="5">
    <location>
        <begin position="36"/>
        <end position="349"/>
    </location>
</feature>
<keyword evidence="8" id="KW-1185">Reference proteome</keyword>
<dbReference type="EMBL" id="JACHDS010000001">
    <property type="protein sequence ID" value="MBB6173348.1"/>
    <property type="molecule type" value="Genomic_DNA"/>
</dbReference>